<comment type="caution">
    <text evidence="1">The sequence shown here is derived from an EMBL/GenBank/DDBJ whole genome shotgun (WGS) entry which is preliminary data.</text>
</comment>
<dbReference type="Gene3D" id="3.80.10.10">
    <property type="entry name" value="Ribonuclease Inhibitor"/>
    <property type="match status" value="1"/>
</dbReference>
<accession>A0A1Z5JXT0</accession>
<sequence>MSVSFPEDTNGSSLLQIVRENEEKEIDIIKHYVHYKNEKRRLRNLRGDCYHPSLVEQEKQLRAVIERNTSITDLFVNVGEERYTAEYFAGLARFLRPLMKLRNLRMVDISFRHVPFSTFQIILKERPNLEELILHCWDNIEPFLENQRSFLRLLPSTTAFSSLKKISFCNTHDYFHETADRKQDLGLLLEIPRMPQLQSMELTNMQITSLDMLTNFVANSTTLLSLTLNKVHLVTEYDDSPLNDQLDQWDILLVDALKSNSSLTSIRLQEINVSETVLCRTVTEALRQHPSVESVTQVFTEKKYSKDIFGSWLQVLQQNRNITDLTLTNWCPGSSASIYLIECHVRLNQIYKNLEGSCQQPMAGSHDVRVEAMIQANGDLACLHLLLLRDPTVVRLGLGVSRPATTSPIYRNSDFRSIQRKRKRRRLVPYREIIGIDSTCP</sequence>
<protein>
    <submittedName>
        <fullName evidence="1">Uncharacterized protein</fullName>
    </submittedName>
</protein>
<dbReference type="Proteomes" id="UP000198406">
    <property type="component" value="Unassembled WGS sequence"/>
</dbReference>
<proteinExistence type="predicted"/>
<reference evidence="1 2" key="1">
    <citation type="journal article" date="2015" name="Plant Cell">
        <title>Oil accumulation by the oleaginous diatom Fistulifera solaris as revealed by the genome and transcriptome.</title>
        <authorList>
            <person name="Tanaka T."/>
            <person name="Maeda Y."/>
            <person name="Veluchamy A."/>
            <person name="Tanaka M."/>
            <person name="Abida H."/>
            <person name="Marechal E."/>
            <person name="Bowler C."/>
            <person name="Muto M."/>
            <person name="Sunaga Y."/>
            <person name="Tanaka M."/>
            <person name="Yoshino T."/>
            <person name="Taniguchi T."/>
            <person name="Fukuda Y."/>
            <person name="Nemoto M."/>
            <person name="Matsumoto M."/>
            <person name="Wong P.S."/>
            <person name="Aburatani S."/>
            <person name="Fujibuchi W."/>
        </authorList>
    </citation>
    <scope>NUCLEOTIDE SEQUENCE [LARGE SCALE GENOMIC DNA]</scope>
    <source>
        <strain evidence="1 2">JPCC DA0580</strain>
    </source>
</reference>
<evidence type="ECO:0000313" key="2">
    <source>
        <dbReference type="Proteomes" id="UP000198406"/>
    </source>
</evidence>
<dbReference type="InParanoid" id="A0A1Z5JXT0"/>
<gene>
    <name evidence="1" type="ORF">FisN_26Hh009</name>
</gene>
<dbReference type="InterPro" id="IPR032675">
    <property type="entry name" value="LRR_dom_sf"/>
</dbReference>
<name>A0A1Z5JXT0_FISSO</name>
<keyword evidence="2" id="KW-1185">Reference proteome</keyword>
<dbReference type="EMBL" id="BDSP01000132">
    <property type="protein sequence ID" value="GAX18719.1"/>
    <property type="molecule type" value="Genomic_DNA"/>
</dbReference>
<dbReference type="SUPFAM" id="SSF52047">
    <property type="entry name" value="RNI-like"/>
    <property type="match status" value="1"/>
</dbReference>
<organism evidence="1 2">
    <name type="scientific">Fistulifera solaris</name>
    <name type="common">Oleaginous diatom</name>
    <dbReference type="NCBI Taxonomy" id="1519565"/>
    <lineage>
        <taxon>Eukaryota</taxon>
        <taxon>Sar</taxon>
        <taxon>Stramenopiles</taxon>
        <taxon>Ochrophyta</taxon>
        <taxon>Bacillariophyta</taxon>
        <taxon>Bacillariophyceae</taxon>
        <taxon>Bacillariophycidae</taxon>
        <taxon>Naviculales</taxon>
        <taxon>Naviculaceae</taxon>
        <taxon>Fistulifera</taxon>
    </lineage>
</organism>
<evidence type="ECO:0000313" key="1">
    <source>
        <dbReference type="EMBL" id="GAX18719.1"/>
    </source>
</evidence>
<dbReference type="AlphaFoldDB" id="A0A1Z5JXT0"/>